<reference evidence="2" key="2">
    <citation type="submission" date="2015-01" db="EMBL/GenBank/DDBJ databases">
        <title>Evolutionary Origins and Diversification of the Mycorrhizal Mutualists.</title>
        <authorList>
            <consortium name="DOE Joint Genome Institute"/>
            <consortium name="Mycorrhizal Genomics Consortium"/>
            <person name="Kohler A."/>
            <person name="Kuo A."/>
            <person name="Nagy L.G."/>
            <person name="Floudas D."/>
            <person name="Copeland A."/>
            <person name="Barry K.W."/>
            <person name="Cichocki N."/>
            <person name="Veneault-Fourrey C."/>
            <person name="LaButti K."/>
            <person name="Lindquist E.A."/>
            <person name="Lipzen A."/>
            <person name="Lundell T."/>
            <person name="Morin E."/>
            <person name="Murat C."/>
            <person name="Riley R."/>
            <person name="Ohm R."/>
            <person name="Sun H."/>
            <person name="Tunlid A."/>
            <person name="Henrissat B."/>
            <person name="Grigoriev I.V."/>
            <person name="Hibbett D.S."/>
            <person name="Martin F."/>
        </authorList>
    </citation>
    <scope>NUCLEOTIDE SEQUENCE [LARGE SCALE GENOMIC DNA]</scope>
    <source>
        <strain evidence="2">Marx 270</strain>
    </source>
</reference>
<dbReference type="AlphaFoldDB" id="A0A0C3PFF1"/>
<evidence type="ECO:0000313" key="2">
    <source>
        <dbReference type="Proteomes" id="UP000054217"/>
    </source>
</evidence>
<organism evidence="1 2">
    <name type="scientific">Pisolithus tinctorius Marx 270</name>
    <dbReference type="NCBI Taxonomy" id="870435"/>
    <lineage>
        <taxon>Eukaryota</taxon>
        <taxon>Fungi</taxon>
        <taxon>Dikarya</taxon>
        <taxon>Basidiomycota</taxon>
        <taxon>Agaricomycotina</taxon>
        <taxon>Agaricomycetes</taxon>
        <taxon>Agaricomycetidae</taxon>
        <taxon>Boletales</taxon>
        <taxon>Sclerodermatineae</taxon>
        <taxon>Pisolithaceae</taxon>
        <taxon>Pisolithus</taxon>
    </lineage>
</organism>
<reference evidence="1 2" key="1">
    <citation type="submission" date="2014-04" db="EMBL/GenBank/DDBJ databases">
        <authorList>
            <consortium name="DOE Joint Genome Institute"/>
            <person name="Kuo A."/>
            <person name="Kohler A."/>
            <person name="Costa M.D."/>
            <person name="Nagy L.G."/>
            <person name="Floudas D."/>
            <person name="Copeland A."/>
            <person name="Barry K.W."/>
            <person name="Cichocki N."/>
            <person name="Veneault-Fourrey C."/>
            <person name="LaButti K."/>
            <person name="Lindquist E.A."/>
            <person name="Lipzen A."/>
            <person name="Lundell T."/>
            <person name="Morin E."/>
            <person name="Murat C."/>
            <person name="Sun H."/>
            <person name="Tunlid A."/>
            <person name="Henrissat B."/>
            <person name="Grigoriev I.V."/>
            <person name="Hibbett D.S."/>
            <person name="Martin F."/>
            <person name="Nordberg H.P."/>
            <person name="Cantor M.N."/>
            <person name="Hua S.X."/>
        </authorList>
    </citation>
    <scope>NUCLEOTIDE SEQUENCE [LARGE SCALE GENOMIC DNA]</scope>
    <source>
        <strain evidence="1 2">Marx 270</strain>
    </source>
</reference>
<keyword evidence="2" id="KW-1185">Reference proteome</keyword>
<dbReference type="InParanoid" id="A0A0C3PFF1"/>
<dbReference type="Proteomes" id="UP000054217">
    <property type="component" value="Unassembled WGS sequence"/>
</dbReference>
<name>A0A0C3PFF1_PISTI</name>
<dbReference type="EMBL" id="KN831961">
    <property type="protein sequence ID" value="KIO07011.1"/>
    <property type="molecule type" value="Genomic_DNA"/>
</dbReference>
<sequence>MNWTMANGSTKRLLKFPITASIAVNSYAVFGNAKTTEYYCARSDETNVSVLRLLTAEVESALMLHEGVAEAEVIGTIELTWHVCLRRVEICHVRKRNANVATS</sequence>
<protein>
    <submittedName>
        <fullName evidence="1">Uncharacterized protein</fullName>
    </submittedName>
</protein>
<accession>A0A0C3PFF1</accession>
<gene>
    <name evidence="1" type="ORF">M404DRAFT_424659</name>
</gene>
<evidence type="ECO:0000313" key="1">
    <source>
        <dbReference type="EMBL" id="KIO07011.1"/>
    </source>
</evidence>
<proteinExistence type="predicted"/>
<dbReference type="HOGENOM" id="CLU_2264810_0_0_1"/>